<feature type="signal peptide" evidence="1">
    <location>
        <begin position="1"/>
        <end position="18"/>
    </location>
</feature>
<dbReference type="Proteomes" id="UP000092460">
    <property type="component" value="Unassembled WGS sequence"/>
</dbReference>
<evidence type="ECO:0000313" key="3">
    <source>
        <dbReference type="Proteomes" id="UP000092460"/>
    </source>
</evidence>
<accession>A0A1B0AUI7</accession>
<name>A0A1B0AUI7_9MUSC</name>
<dbReference type="EnsemblMetazoa" id="GPPI009175-RA">
    <property type="protein sequence ID" value="GPPI009175-PA"/>
    <property type="gene ID" value="GPPI009175"/>
</dbReference>
<organism evidence="2 3">
    <name type="scientific">Glossina palpalis gambiensis</name>
    <dbReference type="NCBI Taxonomy" id="67801"/>
    <lineage>
        <taxon>Eukaryota</taxon>
        <taxon>Metazoa</taxon>
        <taxon>Ecdysozoa</taxon>
        <taxon>Arthropoda</taxon>
        <taxon>Hexapoda</taxon>
        <taxon>Insecta</taxon>
        <taxon>Pterygota</taxon>
        <taxon>Neoptera</taxon>
        <taxon>Endopterygota</taxon>
        <taxon>Diptera</taxon>
        <taxon>Brachycera</taxon>
        <taxon>Muscomorpha</taxon>
        <taxon>Hippoboscoidea</taxon>
        <taxon>Glossinidae</taxon>
        <taxon>Glossina</taxon>
    </lineage>
</organism>
<dbReference type="AlphaFoldDB" id="A0A1B0AUI7"/>
<keyword evidence="1" id="KW-0732">Signal</keyword>
<protein>
    <submittedName>
        <fullName evidence="2">Uncharacterized protein</fullName>
    </submittedName>
</protein>
<evidence type="ECO:0000256" key="1">
    <source>
        <dbReference type="SAM" id="SignalP"/>
    </source>
</evidence>
<sequence length="142" mass="16150">MKMALLTVLLKTCALVFINKKEQTTKSTITTIITAMAPYQKIHANLSKKETHEINVSELMLPDVKPRVKFKLSSPELTSSGRHHIEIKFLAYAHLSLCYHDHAEVSLFSSLLSKNIILALKSPLKIIKYFVKLYRSLLLNLT</sequence>
<dbReference type="EMBL" id="JXJN01003653">
    <property type="status" value="NOT_ANNOTATED_CDS"/>
    <property type="molecule type" value="Genomic_DNA"/>
</dbReference>
<reference evidence="3" key="1">
    <citation type="submission" date="2015-01" db="EMBL/GenBank/DDBJ databases">
        <authorList>
            <person name="Aksoy S."/>
            <person name="Warren W."/>
            <person name="Wilson R.K."/>
        </authorList>
    </citation>
    <scope>NUCLEOTIDE SEQUENCE [LARGE SCALE GENOMIC DNA]</scope>
    <source>
        <strain evidence="3">IAEA</strain>
    </source>
</reference>
<dbReference type="VEuPathDB" id="VectorBase:GPPI009175"/>
<reference evidence="2" key="2">
    <citation type="submission" date="2020-05" db="UniProtKB">
        <authorList>
            <consortium name="EnsemblMetazoa"/>
        </authorList>
    </citation>
    <scope>IDENTIFICATION</scope>
    <source>
        <strain evidence="2">IAEA</strain>
    </source>
</reference>
<keyword evidence="3" id="KW-1185">Reference proteome</keyword>
<evidence type="ECO:0000313" key="2">
    <source>
        <dbReference type="EnsemblMetazoa" id="GPPI009175-PA"/>
    </source>
</evidence>
<proteinExistence type="predicted"/>
<feature type="chain" id="PRO_5008404168" evidence="1">
    <location>
        <begin position="19"/>
        <end position="142"/>
    </location>
</feature>